<feature type="region of interest" description="Disordered" evidence="2">
    <location>
        <begin position="617"/>
        <end position="643"/>
    </location>
</feature>
<dbReference type="Pfam" id="PF26015">
    <property type="entry name" value="Ig_NPH4_3rd"/>
    <property type="match status" value="1"/>
</dbReference>
<feature type="domain" description="NPHP4 C2-like" evidence="4">
    <location>
        <begin position="835"/>
        <end position="1020"/>
    </location>
</feature>
<feature type="domain" description="NPHP4 Ig-like" evidence="3">
    <location>
        <begin position="1588"/>
        <end position="1668"/>
    </location>
</feature>
<feature type="compositionally biased region" description="Low complexity" evidence="2">
    <location>
        <begin position="1177"/>
        <end position="1192"/>
    </location>
</feature>
<evidence type="ECO:0000256" key="1">
    <source>
        <dbReference type="SAM" id="Coils"/>
    </source>
</evidence>
<feature type="compositionally biased region" description="Low complexity" evidence="2">
    <location>
        <begin position="1199"/>
        <end position="1218"/>
    </location>
</feature>
<dbReference type="Pfam" id="PF26187">
    <property type="entry name" value="Ig_NPHP4_4th"/>
    <property type="match status" value="1"/>
</dbReference>
<feature type="region of interest" description="Disordered" evidence="2">
    <location>
        <begin position="556"/>
        <end position="575"/>
    </location>
</feature>
<feature type="region of interest" description="Disordered" evidence="2">
    <location>
        <begin position="687"/>
        <end position="720"/>
    </location>
</feature>
<feature type="compositionally biased region" description="Low complexity" evidence="2">
    <location>
        <begin position="1227"/>
        <end position="1236"/>
    </location>
</feature>
<name>A0A383VE94_TETOB</name>
<evidence type="ECO:0000256" key="2">
    <source>
        <dbReference type="SAM" id="MobiDB-lite"/>
    </source>
</evidence>
<protein>
    <recommendedName>
        <fullName evidence="9">Nephrocystin-4</fullName>
    </recommendedName>
</protein>
<dbReference type="PANTHER" id="PTHR31043:SF3">
    <property type="entry name" value="NEPHROCYSTIN-4"/>
    <property type="match status" value="1"/>
</dbReference>
<dbReference type="InterPro" id="IPR058685">
    <property type="entry name" value="Ig_NPHP4_4th"/>
</dbReference>
<dbReference type="InterPro" id="IPR058686">
    <property type="entry name" value="Ig_NPHP4_3rd"/>
</dbReference>
<dbReference type="STRING" id="3088.A0A383VE94"/>
<gene>
    <name evidence="7" type="ORF">BQ4739_LOCUS4414</name>
</gene>
<feature type="compositionally biased region" description="Low complexity" evidence="2">
    <location>
        <begin position="1133"/>
        <end position="1142"/>
    </location>
</feature>
<feature type="domain" description="NPHP4 Ig-like" evidence="6">
    <location>
        <begin position="1535"/>
        <end position="1576"/>
    </location>
</feature>
<evidence type="ECO:0000259" key="6">
    <source>
        <dbReference type="Pfam" id="PF26189"/>
    </source>
</evidence>
<reference evidence="7 8" key="1">
    <citation type="submission" date="2016-10" db="EMBL/GenBank/DDBJ databases">
        <authorList>
            <person name="Cai Z."/>
        </authorList>
    </citation>
    <scope>NUCLEOTIDE SEQUENCE [LARGE SCALE GENOMIC DNA]</scope>
</reference>
<dbReference type="Pfam" id="PF26189">
    <property type="entry name" value="Ig_NPHP4_2nd"/>
    <property type="match status" value="1"/>
</dbReference>
<dbReference type="PANTHER" id="PTHR31043">
    <property type="entry name" value="NEPHROCYSTIN-4"/>
    <property type="match status" value="1"/>
</dbReference>
<feature type="compositionally biased region" description="Polar residues" evidence="2">
    <location>
        <begin position="1122"/>
        <end position="1132"/>
    </location>
</feature>
<dbReference type="Proteomes" id="UP000256970">
    <property type="component" value="Unassembled WGS sequence"/>
</dbReference>
<dbReference type="GO" id="GO:0090090">
    <property type="term" value="P:negative regulation of canonical Wnt signaling pathway"/>
    <property type="evidence" value="ECO:0007669"/>
    <property type="project" value="InterPro"/>
</dbReference>
<feature type="region of interest" description="Disordered" evidence="2">
    <location>
        <begin position="1177"/>
        <end position="1237"/>
    </location>
</feature>
<evidence type="ECO:0008006" key="9">
    <source>
        <dbReference type="Google" id="ProtNLM"/>
    </source>
</evidence>
<dbReference type="GO" id="GO:0005856">
    <property type="term" value="C:cytoskeleton"/>
    <property type="evidence" value="ECO:0007669"/>
    <property type="project" value="InterPro"/>
</dbReference>
<keyword evidence="8" id="KW-1185">Reference proteome</keyword>
<dbReference type="Pfam" id="PF26186">
    <property type="entry name" value="NPHP4_C2_3rd"/>
    <property type="match status" value="1"/>
</dbReference>
<feature type="compositionally biased region" description="Low complexity" evidence="2">
    <location>
        <begin position="556"/>
        <end position="572"/>
    </location>
</feature>
<dbReference type="GO" id="GO:0097730">
    <property type="term" value="C:non-motile cilium"/>
    <property type="evidence" value="ECO:0007669"/>
    <property type="project" value="InterPro"/>
</dbReference>
<evidence type="ECO:0000259" key="5">
    <source>
        <dbReference type="Pfam" id="PF26187"/>
    </source>
</evidence>
<evidence type="ECO:0000259" key="4">
    <source>
        <dbReference type="Pfam" id="PF26186"/>
    </source>
</evidence>
<feature type="coiled-coil region" evidence="1">
    <location>
        <begin position="651"/>
        <end position="685"/>
    </location>
</feature>
<dbReference type="InterPro" id="IPR058765">
    <property type="entry name" value="NPHP4_C2-like"/>
</dbReference>
<dbReference type="InterPro" id="IPR029775">
    <property type="entry name" value="NPHP4"/>
</dbReference>
<feature type="region of interest" description="Disordered" evidence="2">
    <location>
        <begin position="1406"/>
        <end position="1426"/>
    </location>
</feature>
<feature type="region of interest" description="Disordered" evidence="2">
    <location>
        <begin position="1091"/>
        <end position="1153"/>
    </location>
</feature>
<dbReference type="InterPro" id="IPR058688">
    <property type="entry name" value="Ig_NPHP4_2nd"/>
</dbReference>
<keyword evidence="1" id="KW-0175">Coiled coil</keyword>
<organism evidence="7 8">
    <name type="scientific">Tetradesmus obliquus</name>
    <name type="common">Green alga</name>
    <name type="synonym">Acutodesmus obliquus</name>
    <dbReference type="NCBI Taxonomy" id="3088"/>
    <lineage>
        <taxon>Eukaryota</taxon>
        <taxon>Viridiplantae</taxon>
        <taxon>Chlorophyta</taxon>
        <taxon>core chlorophytes</taxon>
        <taxon>Chlorophyceae</taxon>
        <taxon>CS clade</taxon>
        <taxon>Sphaeropleales</taxon>
        <taxon>Scenedesmaceae</taxon>
        <taxon>Tetradesmus</taxon>
    </lineage>
</organism>
<evidence type="ECO:0000313" key="7">
    <source>
        <dbReference type="EMBL" id="SZX63875.1"/>
    </source>
</evidence>
<dbReference type="EMBL" id="FNXT01000350">
    <property type="protein sequence ID" value="SZX63875.1"/>
    <property type="molecule type" value="Genomic_DNA"/>
</dbReference>
<sequence>MQQQQLPHKPVSNGCRHGLTVGVQPDVWNNAAGTLIRNRGALQAKLAIRCQSVQQQREHKLQAWRQCAERQAQRYVRPPPASSSLRRMLAEPACYRLRIHSVSNLPELLARRNADSGSNFELQLGVSLFDEAAGAFYGSTCYSPADIPAQQQQQQQQQAAASCDFCFDVFFHSAISDPRCMAVVEVIMVERNAAGQSAGQFSIGWAQLPLFADAARLGSMPGSHAAAAPLMSGTPRYLLLRSVCGEGLPAPRVVQGCHITYQAEVYPAMSPATALLPQDFLVAYSDVLPGLRRFDTQGQPTTGLKASISTLASPVLAPGWVLQLAHLQLAVPQVLHNLLSVLPQLVAVMPPPDLPALLAVPSQPVAVQYTLCIGPHNGRTYLGPQLLLQQMQVQPSLGCLVLRPDSAGDSQQQQQQQLLQLDWVPADELVVLVLELLATPVGGSADQGTVLVGRAVLPPFDGISTDGGTAVLAAGLQKIALDNSSSGPINLLGGVTEGLLPVNWRALLRDTAVRAVPDPAVQLELIGAPAGAPLAAGAHVAALVSHEPAGLPLQQQQEVDVVEPQQQQQQQQHAMSLAQPAVESVAAAAAAAAPRRESAAVRHLKQACKQLQEAASIPVEELSEPGSPSHTEHMAGAQQGAADDQQLRQLADTMQQQIGALARAVEDLREERNTLRSSLNVLESVVAARSPSPPQQQQQQLEHELEGVDDGSSSSGLPVIIRGSSSSSISASELERLKALQAAAHGVSGPEGLARFSGAQVASLARQQGSSSSNSGALEAPSRAVMQQLHEAGMTQALPADVQALLKRSAASPSKGRKQHRLASNTAAASPLVLELEARDPRTASDVVLQLLAFRPAADNAAAARLPAGLRSLYFTTQFYHFGPVVTEPCLLSAGEDGQGAGAVLQQQQLPGRPGEAAGSQAYVLLPTKQVQRSGAGLVFKYNVDGSAASQLLPGQAPAQAAFDGHMAFCRYLAKHRLAIDVWDADSLLQLGTCSIGLQGLLRQGQELSELLLEVPLLQASSSSPNSSAAGAAADTAALLDTAAAAAAAAQCGVGGQQQMQLGHLVVRLINIGREPSNSSARVQGFDAAEAAAEPGTPGKKVRVRAVPLQPGSPVAKELRGGQSNSPFSINWQQQQQQQQQQGQGGSEDPAAAAAADIISFEQRKIARAQQLRQLLGSPAGSRPGSAPGAAMPSPPRHAAPGSLASSAWGGSSSASGSPIRSRTPPAAAQGAEQQGDPFKAVQRQLLADVDAVRKRQKGAFIRSQLSRDLVTSCVLQPCQGQVLLLEHMLTNSLGRDAVFEVRVSHPDELQAVDSVPQYRQLQQAVGSGIPTSAAAAAAAGAAAGAHVWGAVGAPSLAQLAATGGRANNSTVASQLVNKGRIFLAANERVTIPFWYRLPNFAPSNSEKPADGVAPAPAQHDHHQQQQQKRAVTVEFVPLELDYPVNILQLKVKPRPLIVDRTLRYHCPERDIMRVAVPLGSSASSAAAAAAAAGACIVAAASRPDVTVSVSGLAVGQRQQQQQQLAGAAAGAGPNQAQVQIKYKCGASPDVVQFLVWLYADASMAQPLEVWQVFVHALQRVDMRAVVGQSSSTSLAVAGGTVERQVACYSSHPDELQASPSVLLLPAGGISALQLVYKPLHAGREWVRIHLVDTATRQLVHALIVATEAATPAISRTFEVEVQAGTVAERAINYSSPYQQPRIFSLASSAHWLLSCQPSSLQLPPRGSQQLRLLFDARGQQAGAAVNVLLIVSDEEGRNEEVMEFAVSLL</sequence>
<proteinExistence type="predicted"/>
<feature type="domain" description="NPHP4 Ig-like" evidence="5">
    <location>
        <begin position="1675"/>
        <end position="1765"/>
    </location>
</feature>
<evidence type="ECO:0000259" key="3">
    <source>
        <dbReference type="Pfam" id="PF26015"/>
    </source>
</evidence>
<accession>A0A383VE94</accession>
<evidence type="ECO:0000313" key="8">
    <source>
        <dbReference type="Proteomes" id="UP000256970"/>
    </source>
</evidence>